<dbReference type="EMBL" id="AF124371">
    <property type="protein sequence ID" value="AAD32569.1"/>
    <property type="molecule type" value="mRNA"/>
</dbReference>
<evidence type="ECO:0000256" key="1">
    <source>
        <dbReference type="SAM" id="MobiDB-lite"/>
    </source>
</evidence>
<feature type="compositionally biased region" description="Basic and acidic residues" evidence="1">
    <location>
        <begin position="63"/>
        <end position="89"/>
    </location>
</feature>
<dbReference type="AlphaFoldDB" id="Q9XEZ1"/>
<name>Q9XEZ1_TOBAC</name>
<protein>
    <submittedName>
        <fullName evidence="2">NT4</fullName>
    </submittedName>
</protein>
<feature type="compositionally biased region" description="Polar residues" evidence="1">
    <location>
        <begin position="40"/>
        <end position="54"/>
    </location>
</feature>
<evidence type="ECO:0000313" key="2">
    <source>
        <dbReference type="EMBL" id="AAD32569.1"/>
    </source>
</evidence>
<sequence length="257" mass="28690">MNLCGYMEVGIAILNFTQSTSNIYRNLLLVLANQSLPLNGSQNASTESDNQSKPAETVATDTFDLKTDPPEISRNSLDSRLEKTKKSNKPETRLGCAQIVLTGSGEERDYCGNSLNTQGKYLYLIISNPPKKVTCASLCNKGCASNCSHCECNCSCKWLSYLCHQEMKWCRKNKVSNASLFPMYNQMCHFDMKSLYFYSLMSFHTCIFAKGYARCATVSGINSWMPHHQCVTVGYGNSFHNFITVSSELSQILAVTF</sequence>
<reference evidence="2" key="1">
    <citation type="submission" date="1999-01" db="EMBL/GenBank/DDBJ databases">
        <title>Isolation of novel plant cDNA clones by functional sufficiency for salinity tolerance in Escherichia coli.</title>
        <authorList>
            <person name="Mundree S.G."/>
            <person name="DelVecchio V.G."/>
            <person name="Cress M."/>
            <person name="Locy R.D."/>
            <person name="Singh N.K."/>
        </authorList>
    </citation>
    <scope>NUCLEOTIDE SEQUENCE</scope>
</reference>
<accession>Q9XEZ1</accession>
<organism evidence="2">
    <name type="scientific">Nicotiana tabacum</name>
    <name type="common">Common tobacco</name>
    <dbReference type="NCBI Taxonomy" id="4097"/>
    <lineage>
        <taxon>Eukaryota</taxon>
        <taxon>Viridiplantae</taxon>
        <taxon>Streptophyta</taxon>
        <taxon>Embryophyta</taxon>
        <taxon>Tracheophyta</taxon>
        <taxon>Spermatophyta</taxon>
        <taxon>Magnoliopsida</taxon>
        <taxon>eudicotyledons</taxon>
        <taxon>Gunneridae</taxon>
        <taxon>Pentapetalae</taxon>
        <taxon>asterids</taxon>
        <taxon>lamiids</taxon>
        <taxon>Solanales</taxon>
        <taxon>Solanaceae</taxon>
        <taxon>Nicotianoideae</taxon>
        <taxon>Nicotianeae</taxon>
        <taxon>Nicotiana</taxon>
    </lineage>
</organism>
<feature type="region of interest" description="Disordered" evidence="1">
    <location>
        <begin position="40"/>
        <end position="89"/>
    </location>
</feature>
<proteinExistence type="evidence at transcript level"/>